<keyword evidence="2" id="KW-0732">Signal</keyword>
<gene>
    <name evidence="3" type="ORF">KWG56_16215</name>
</gene>
<feature type="signal peptide" evidence="2">
    <location>
        <begin position="1"/>
        <end position="19"/>
    </location>
</feature>
<accession>A0ABX8TGK1</accession>
<dbReference type="PROSITE" id="PS51257">
    <property type="entry name" value="PROKAR_LIPOPROTEIN"/>
    <property type="match status" value="1"/>
</dbReference>
<dbReference type="EMBL" id="CP080034">
    <property type="protein sequence ID" value="QYC10084.1"/>
    <property type="molecule type" value="Genomic_DNA"/>
</dbReference>
<dbReference type="Proteomes" id="UP000824334">
    <property type="component" value="Chromosome"/>
</dbReference>
<evidence type="ECO:0000313" key="3">
    <source>
        <dbReference type="EMBL" id="QYC10084.1"/>
    </source>
</evidence>
<feature type="compositionally biased region" description="Polar residues" evidence="1">
    <location>
        <begin position="45"/>
        <end position="60"/>
    </location>
</feature>
<dbReference type="GeneID" id="94376835"/>
<reference evidence="3 4" key="1">
    <citation type="submission" date="2021-07" db="EMBL/GenBank/DDBJ databases">
        <title>Isolation and characterization of bacteria from a gold mining with a capacity of golden bioaccumulation.</title>
        <authorList>
            <person name="Yang X.J."/>
        </authorList>
    </citation>
    <scope>NUCLEOTIDE SEQUENCE [LARGE SCALE GENOMIC DNA]</scope>
    <source>
        <strain evidence="3 4">Au29</strain>
    </source>
</reference>
<organism evidence="3 4">
    <name type="scientific">Brevundimonas nasdae</name>
    <dbReference type="NCBI Taxonomy" id="172043"/>
    <lineage>
        <taxon>Bacteria</taxon>
        <taxon>Pseudomonadati</taxon>
        <taxon>Pseudomonadota</taxon>
        <taxon>Alphaproteobacteria</taxon>
        <taxon>Caulobacterales</taxon>
        <taxon>Caulobacteraceae</taxon>
        <taxon>Brevundimonas</taxon>
    </lineage>
</organism>
<evidence type="ECO:0000256" key="1">
    <source>
        <dbReference type="SAM" id="MobiDB-lite"/>
    </source>
</evidence>
<sequence length="137" mass="14127">MRRSLFACSVLALALAVSACQRSGEHPDAAPAPTEAPAGPAMTPIQTSPPVASEDPQTSIPEGPDMAPRPVPVTDEPCRDAIGETVSARLVQRCIQVSPATHPPCNAANPCALIQGEIDRSCAMYGPGETKPKECAG</sequence>
<evidence type="ECO:0000313" key="4">
    <source>
        <dbReference type="Proteomes" id="UP000824334"/>
    </source>
</evidence>
<evidence type="ECO:0000256" key="2">
    <source>
        <dbReference type="SAM" id="SignalP"/>
    </source>
</evidence>
<feature type="compositionally biased region" description="Low complexity" evidence="1">
    <location>
        <begin position="29"/>
        <end position="44"/>
    </location>
</feature>
<feature type="region of interest" description="Disordered" evidence="1">
    <location>
        <begin position="24"/>
        <end position="78"/>
    </location>
</feature>
<name>A0ABX8TGK1_9CAUL</name>
<dbReference type="RefSeq" id="WP_219352924.1">
    <property type="nucleotide sequence ID" value="NZ_CP080034.1"/>
</dbReference>
<proteinExistence type="predicted"/>
<protein>
    <submittedName>
        <fullName evidence="3">Uncharacterized protein</fullName>
    </submittedName>
</protein>
<feature type="chain" id="PRO_5045187550" evidence="2">
    <location>
        <begin position="20"/>
        <end position="137"/>
    </location>
</feature>
<keyword evidence="4" id="KW-1185">Reference proteome</keyword>